<dbReference type="AlphaFoldDB" id="A0A9P1NNG0"/>
<keyword evidence="1" id="KW-0472">Membrane</keyword>
<name>A0A9P1NNG0_9PROT</name>
<keyword evidence="1" id="KW-0812">Transmembrane</keyword>
<keyword evidence="3" id="KW-1185">Reference proteome</keyword>
<evidence type="ECO:0000313" key="2">
    <source>
        <dbReference type="EMBL" id="CCC99688.1"/>
    </source>
</evidence>
<proteinExistence type="predicted"/>
<evidence type="ECO:0000256" key="1">
    <source>
        <dbReference type="SAM" id="Phobius"/>
    </source>
</evidence>
<keyword evidence="1" id="KW-1133">Transmembrane helix</keyword>
<protein>
    <submittedName>
        <fullName evidence="2">Uncharacterized protein</fullName>
    </submittedName>
</protein>
<evidence type="ECO:0000313" key="3">
    <source>
        <dbReference type="Proteomes" id="UP000007319"/>
    </source>
</evidence>
<sequence length="59" mass="6500">MALERRSKPCLYGLKPLILLGLIQVLIGTLTYAGVRWPEFNPAPILPPNRRAGHGAHPD</sequence>
<gene>
    <name evidence="2" type="ORF">AZOBR_p120006</name>
</gene>
<organism evidence="2 3">
    <name type="scientific">Azospirillum baldaniorum</name>
    <dbReference type="NCBI Taxonomy" id="1064539"/>
    <lineage>
        <taxon>Bacteria</taxon>
        <taxon>Pseudomonadati</taxon>
        <taxon>Pseudomonadota</taxon>
        <taxon>Alphaproteobacteria</taxon>
        <taxon>Rhodospirillales</taxon>
        <taxon>Azospirillaceae</taxon>
        <taxon>Azospirillum</taxon>
    </lineage>
</organism>
<dbReference type="Proteomes" id="UP000007319">
    <property type="component" value="Plasmid AZOBR_p1"/>
</dbReference>
<accession>A0A9P1NNG0</accession>
<keyword evidence="2" id="KW-0614">Plasmid</keyword>
<reference evidence="2 3" key="1">
    <citation type="journal article" date="2011" name="PLoS Genet.">
        <title>Azospirillum genomes reveal transition of bacteria from aquatic to terrestrial environments.</title>
        <authorList>
            <person name="Wisniewski-Dye F."/>
            <person name="Borziak K."/>
            <person name="Khalsa-Moyers G."/>
            <person name="Alexandre G."/>
            <person name="Sukharnikov L.O."/>
            <person name="Wuichet K."/>
            <person name="Hurst G.B."/>
            <person name="McDonald W.H."/>
            <person name="Robertson J.S."/>
            <person name="Barbe V."/>
            <person name="Calteau A."/>
            <person name="Rouy Z."/>
            <person name="Mangenot S."/>
            <person name="Prigent-Combaret C."/>
            <person name="Normand P."/>
            <person name="Boyer M."/>
            <person name="Siguier P."/>
            <person name="Dessaux Y."/>
            <person name="Elmerich C."/>
            <person name="Condemine G."/>
            <person name="Krishnen G."/>
            <person name="Kennedy I."/>
            <person name="Paterson A.H."/>
            <person name="Gonzalez V."/>
            <person name="Mavingui P."/>
            <person name="Zhulin I.B."/>
        </authorList>
    </citation>
    <scope>NUCLEOTIDE SEQUENCE [LARGE SCALE GENOMIC DNA]</scope>
    <source>
        <strain evidence="2 3">Sp245</strain>
    </source>
</reference>
<dbReference type="KEGG" id="abs:AZOBR_p120006"/>
<dbReference type="EMBL" id="HE577328">
    <property type="protein sequence ID" value="CCC99688.1"/>
    <property type="molecule type" value="Genomic_DNA"/>
</dbReference>
<feature type="transmembrane region" description="Helical" evidence="1">
    <location>
        <begin position="12"/>
        <end position="35"/>
    </location>
</feature>
<geneLocation type="plasmid" evidence="2 3">
    <name>AZOBR_p1</name>
</geneLocation>